<evidence type="ECO:0000259" key="1">
    <source>
        <dbReference type="Pfam" id="PF12697"/>
    </source>
</evidence>
<organism evidence="2 3">
    <name type="scientific">Nonomuraea soli</name>
    <dbReference type="NCBI Taxonomy" id="1032476"/>
    <lineage>
        <taxon>Bacteria</taxon>
        <taxon>Bacillati</taxon>
        <taxon>Actinomycetota</taxon>
        <taxon>Actinomycetes</taxon>
        <taxon>Streptosporangiales</taxon>
        <taxon>Streptosporangiaceae</taxon>
        <taxon>Nonomuraea</taxon>
    </lineage>
</organism>
<dbReference type="GO" id="GO:0003824">
    <property type="term" value="F:catalytic activity"/>
    <property type="evidence" value="ECO:0007669"/>
    <property type="project" value="UniProtKB-ARBA"/>
</dbReference>
<dbReference type="Pfam" id="PF12697">
    <property type="entry name" value="Abhydrolase_6"/>
    <property type="match status" value="1"/>
</dbReference>
<evidence type="ECO:0000313" key="3">
    <source>
        <dbReference type="Proteomes" id="UP000530928"/>
    </source>
</evidence>
<dbReference type="Proteomes" id="UP000530928">
    <property type="component" value="Unassembled WGS sequence"/>
</dbReference>
<name>A0A7W0HPZ5_9ACTN</name>
<proteinExistence type="predicted"/>
<comment type="caution">
    <text evidence="2">The sequence shown here is derived from an EMBL/GenBank/DDBJ whole genome shotgun (WGS) entry which is preliminary data.</text>
</comment>
<dbReference type="PANTHER" id="PTHR43433:SF1">
    <property type="entry name" value="BLL5160 PROTEIN"/>
    <property type="match status" value="1"/>
</dbReference>
<keyword evidence="3" id="KW-1185">Reference proteome</keyword>
<reference evidence="2 3" key="1">
    <citation type="submission" date="2020-07" db="EMBL/GenBank/DDBJ databases">
        <title>Genomic Encyclopedia of Type Strains, Phase IV (KMG-IV): sequencing the most valuable type-strain genomes for metagenomic binning, comparative biology and taxonomic classification.</title>
        <authorList>
            <person name="Goeker M."/>
        </authorList>
    </citation>
    <scope>NUCLEOTIDE SEQUENCE [LARGE SCALE GENOMIC DNA]</scope>
    <source>
        <strain evidence="2 3">DSM 45533</strain>
    </source>
</reference>
<accession>A0A7W0HPZ5</accession>
<evidence type="ECO:0000313" key="2">
    <source>
        <dbReference type="EMBL" id="MBA2891277.1"/>
    </source>
</evidence>
<feature type="domain" description="AB hydrolase-1" evidence="1">
    <location>
        <begin position="63"/>
        <end position="320"/>
    </location>
</feature>
<dbReference type="SUPFAM" id="SSF53474">
    <property type="entry name" value="alpha/beta-Hydrolases"/>
    <property type="match status" value="1"/>
</dbReference>
<dbReference type="InterPro" id="IPR000073">
    <property type="entry name" value="AB_hydrolase_1"/>
</dbReference>
<dbReference type="Gene3D" id="3.40.50.1820">
    <property type="entry name" value="alpha/beta hydrolase"/>
    <property type="match status" value="1"/>
</dbReference>
<sequence>MRKSVVLLAGVGVGAAAGLLARRRRARPAAPEPARGEQVTVTTADGVRLAVEVDRVTDPKAAVVFAHGWVLNRHAWFPQREALAGEAMLVAYDHRGHGASTAGSSDCCTIDQLAEDLETVIEAVVPAGVPVVLVGHSMGGMTVMGLAARRPELFGERVRSVVLMSTSCGGMAGNTFGLPGPVGRLVPRLTPLVMERALKQAAWIDRRASVRARTNRPATRYLAFGPGARPQDVKLVNDMIAATPTEVMVGFFNGILAHDKLSALRALAGVETHVLVGARDRLTSPAHARRIAEALPHATLTVVPAAGHMLGLERPDTVNEVLRRLVKTAGR</sequence>
<dbReference type="EMBL" id="JACDUR010000003">
    <property type="protein sequence ID" value="MBA2891277.1"/>
    <property type="molecule type" value="Genomic_DNA"/>
</dbReference>
<dbReference type="InterPro" id="IPR029058">
    <property type="entry name" value="AB_hydrolase_fold"/>
</dbReference>
<gene>
    <name evidence="2" type="ORF">HNR30_002618</name>
</gene>
<dbReference type="AlphaFoldDB" id="A0A7W0HPZ5"/>
<dbReference type="RefSeq" id="WP_181610096.1">
    <property type="nucleotide sequence ID" value="NZ_BAABAM010000002.1"/>
</dbReference>
<protein>
    <submittedName>
        <fullName evidence="2">Pimeloyl-ACP methyl ester carboxylesterase</fullName>
    </submittedName>
</protein>
<dbReference type="PANTHER" id="PTHR43433">
    <property type="entry name" value="HYDROLASE, ALPHA/BETA FOLD FAMILY PROTEIN"/>
    <property type="match status" value="1"/>
</dbReference>
<dbReference type="InterPro" id="IPR050471">
    <property type="entry name" value="AB_hydrolase"/>
</dbReference>